<comment type="caution">
    <text evidence="1">The sequence shown here is derived from an EMBL/GenBank/DDBJ whole genome shotgun (WGS) entry which is preliminary data.</text>
</comment>
<evidence type="ECO:0000313" key="1">
    <source>
        <dbReference type="EMBL" id="GMS82791.1"/>
    </source>
</evidence>
<dbReference type="EMBL" id="BTSX01000002">
    <property type="protein sequence ID" value="GMS82791.1"/>
    <property type="molecule type" value="Genomic_DNA"/>
</dbReference>
<accession>A0AAV5STC9</accession>
<dbReference type="AlphaFoldDB" id="A0AAV5STC9"/>
<name>A0AAV5STC9_9BILA</name>
<protein>
    <submittedName>
        <fullName evidence="1">Uncharacterized protein</fullName>
    </submittedName>
</protein>
<gene>
    <name evidence="1" type="ORF">PENTCL1PPCAC_4966</name>
</gene>
<reference evidence="1" key="1">
    <citation type="submission" date="2023-10" db="EMBL/GenBank/DDBJ databases">
        <title>Genome assembly of Pristionchus species.</title>
        <authorList>
            <person name="Yoshida K."/>
            <person name="Sommer R.J."/>
        </authorList>
    </citation>
    <scope>NUCLEOTIDE SEQUENCE</scope>
    <source>
        <strain evidence="1">RS0144</strain>
    </source>
</reference>
<feature type="non-terminal residue" evidence="1">
    <location>
        <position position="72"/>
    </location>
</feature>
<keyword evidence="2" id="KW-1185">Reference proteome</keyword>
<evidence type="ECO:0000313" key="2">
    <source>
        <dbReference type="Proteomes" id="UP001432027"/>
    </source>
</evidence>
<sequence length="72" mass="8028">AKYKSEILAILQRSGESLTAQDTFSFSRLGEGMGYASYLWTVRIGVRMYAVKITDPVQKVGDISTGLTEEHR</sequence>
<dbReference type="Proteomes" id="UP001432027">
    <property type="component" value="Unassembled WGS sequence"/>
</dbReference>
<feature type="non-terminal residue" evidence="1">
    <location>
        <position position="1"/>
    </location>
</feature>
<proteinExistence type="predicted"/>
<organism evidence="1 2">
    <name type="scientific">Pristionchus entomophagus</name>
    <dbReference type="NCBI Taxonomy" id="358040"/>
    <lineage>
        <taxon>Eukaryota</taxon>
        <taxon>Metazoa</taxon>
        <taxon>Ecdysozoa</taxon>
        <taxon>Nematoda</taxon>
        <taxon>Chromadorea</taxon>
        <taxon>Rhabditida</taxon>
        <taxon>Rhabditina</taxon>
        <taxon>Diplogasteromorpha</taxon>
        <taxon>Diplogasteroidea</taxon>
        <taxon>Neodiplogasteridae</taxon>
        <taxon>Pristionchus</taxon>
    </lineage>
</organism>